<keyword evidence="4 8" id="KW-0808">Transferase</keyword>
<evidence type="ECO:0000313" key="10">
    <source>
        <dbReference type="Proteomes" id="UP000053660"/>
    </source>
</evidence>
<evidence type="ECO:0000256" key="3">
    <source>
        <dbReference type="ARBA" id="ARBA00022676"/>
    </source>
</evidence>
<dbReference type="GO" id="GO:0005737">
    <property type="term" value="C:cytoplasm"/>
    <property type="evidence" value="ECO:0007669"/>
    <property type="project" value="TreeGrafter"/>
</dbReference>
<dbReference type="Pfam" id="PF01697">
    <property type="entry name" value="Glyco_transf_92"/>
    <property type="match status" value="1"/>
</dbReference>
<evidence type="ECO:0000256" key="1">
    <source>
        <dbReference type="ARBA" id="ARBA00004167"/>
    </source>
</evidence>
<keyword evidence="10" id="KW-1185">Reference proteome</keyword>
<sequence length="277" mass="32489">LKTGRRNQAVQTRVSLISAFEYDNYSVVTTEADGYYGKVVFCRYLDKEQKEIKPVTMSVVFPEFTVYCCKRQGAYFMSFTESAYDEIIEMVPVTNRSENKLRYNLSMCVKPMYGLSTKFLLFAEFVEHYKLQGVQYFYIYAKDLDDYTRKILMHYVKRGEAELITFREEQDRASIEWHLVGTQDCIHRSKHHSRYVIFADLDERILPLRSPTLRNLISDEMESHPNYGMMRFVTQWVLKTRPSPTSYKGYKTLTQHLPTLVFQNTSSPAPIGHTAKC</sequence>
<dbReference type="OrthoDB" id="5810971at2759"/>
<dbReference type="Proteomes" id="UP000053660">
    <property type="component" value="Unassembled WGS sequence"/>
</dbReference>
<evidence type="ECO:0000256" key="6">
    <source>
        <dbReference type="ARBA" id="ARBA00022989"/>
    </source>
</evidence>
<evidence type="ECO:0000313" key="9">
    <source>
        <dbReference type="EMBL" id="KHJ77879.1"/>
    </source>
</evidence>
<feature type="non-terminal residue" evidence="9">
    <location>
        <position position="277"/>
    </location>
</feature>
<comment type="similarity">
    <text evidence="2 8">Belongs to the glycosyltransferase 92 family.</text>
</comment>
<keyword evidence="7" id="KW-0472">Membrane</keyword>
<organism evidence="9 10">
    <name type="scientific">Oesophagostomum dentatum</name>
    <name type="common">Nodular worm</name>
    <dbReference type="NCBI Taxonomy" id="61180"/>
    <lineage>
        <taxon>Eukaryota</taxon>
        <taxon>Metazoa</taxon>
        <taxon>Ecdysozoa</taxon>
        <taxon>Nematoda</taxon>
        <taxon>Chromadorea</taxon>
        <taxon>Rhabditida</taxon>
        <taxon>Rhabditina</taxon>
        <taxon>Rhabditomorpha</taxon>
        <taxon>Strongyloidea</taxon>
        <taxon>Strongylidae</taxon>
        <taxon>Oesophagostomum</taxon>
    </lineage>
</organism>
<evidence type="ECO:0000256" key="2">
    <source>
        <dbReference type="ARBA" id="ARBA00007647"/>
    </source>
</evidence>
<protein>
    <recommendedName>
        <fullName evidence="8">Glycosyltransferase family 92 protein</fullName>
        <ecNumber evidence="8">2.4.1.-</ecNumber>
    </recommendedName>
</protein>
<evidence type="ECO:0000256" key="7">
    <source>
        <dbReference type="ARBA" id="ARBA00023136"/>
    </source>
</evidence>
<name>A0A0B1RYV1_OESDE</name>
<feature type="non-terminal residue" evidence="9">
    <location>
        <position position="1"/>
    </location>
</feature>
<dbReference type="AlphaFoldDB" id="A0A0B1RYV1"/>
<dbReference type="EC" id="2.4.1.-" evidence="8"/>
<dbReference type="GO" id="GO:0016020">
    <property type="term" value="C:membrane"/>
    <property type="evidence" value="ECO:0007669"/>
    <property type="project" value="UniProtKB-SubCell"/>
</dbReference>
<evidence type="ECO:0000256" key="4">
    <source>
        <dbReference type="ARBA" id="ARBA00022679"/>
    </source>
</evidence>
<proteinExistence type="inferred from homology"/>
<gene>
    <name evidence="9" type="ORF">OESDEN_22501</name>
</gene>
<dbReference type="PANTHER" id="PTHR21461:SF40">
    <property type="entry name" value="GLYCOSYLTRANSFERASE FAMILY 92 PROTEIN"/>
    <property type="match status" value="1"/>
</dbReference>
<accession>A0A0B1RYV1</accession>
<keyword evidence="6" id="KW-1133">Transmembrane helix</keyword>
<evidence type="ECO:0000256" key="8">
    <source>
        <dbReference type="RuleBase" id="RU366017"/>
    </source>
</evidence>
<comment type="subcellular location">
    <subcellularLocation>
        <location evidence="1">Membrane</location>
        <topology evidence="1">Single-pass membrane protein</topology>
    </subcellularLocation>
</comment>
<dbReference type="EMBL" id="KN610327">
    <property type="protein sequence ID" value="KHJ77879.1"/>
    <property type="molecule type" value="Genomic_DNA"/>
</dbReference>
<keyword evidence="5" id="KW-0812">Transmembrane</keyword>
<dbReference type="InterPro" id="IPR008166">
    <property type="entry name" value="Glyco_transf_92"/>
</dbReference>
<dbReference type="PANTHER" id="PTHR21461">
    <property type="entry name" value="GLYCOSYLTRANSFERASE FAMILY 92 PROTEIN"/>
    <property type="match status" value="1"/>
</dbReference>
<keyword evidence="3 8" id="KW-0328">Glycosyltransferase</keyword>
<dbReference type="GO" id="GO:0016757">
    <property type="term" value="F:glycosyltransferase activity"/>
    <property type="evidence" value="ECO:0007669"/>
    <property type="project" value="UniProtKB-UniRule"/>
</dbReference>
<reference evidence="9 10" key="1">
    <citation type="submission" date="2014-03" db="EMBL/GenBank/DDBJ databases">
        <title>Draft genome of the hookworm Oesophagostomum dentatum.</title>
        <authorList>
            <person name="Mitreva M."/>
        </authorList>
    </citation>
    <scope>NUCLEOTIDE SEQUENCE [LARGE SCALE GENOMIC DNA]</scope>
    <source>
        <strain evidence="9 10">OD-Hann</strain>
    </source>
</reference>
<evidence type="ECO:0000256" key="5">
    <source>
        <dbReference type="ARBA" id="ARBA00022692"/>
    </source>
</evidence>